<dbReference type="InterPro" id="IPR002925">
    <property type="entry name" value="Dienelactn_hydro"/>
</dbReference>
<dbReference type="GO" id="GO:0008806">
    <property type="term" value="F:carboxymethylenebutenolidase activity"/>
    <property type="evidence" value="ECO:0007669"/>
    <property type="project" value="UniProtKB-EC"/>
</dbReference>
<dbReference type="PANTHER" id="PTHR46623">
    <property type="entry name" value="CARBOXYMETHYLENEBUTENOLIDASE-RELATED"/>
    <property type="match status" value="1"/>
</dbReference>
<evidence type="ECO:0000313" key="3">
    <source>
        <dbReference type="Proteomes" id="UP000567922"/>
    </source>
</evidence>
<dbReference type="SUPFAM" id="SSF53474">
    <property type="entry name" value="alpha/beta-Hydrolases"/>
    <property type="match status" value="1"/>
</dbReference>
<sequence length="249" mass="26688">MSGIRMVRVRQESAALPGSAKKRVPLTVVEPEGRARGGIVLLHETHSFSRSLFQFMEDLAEEGWAVTAPDLFHRQPQSTDPVFGDALFEDFAAAKKWLLGERIRPDRVGVLGFDSAGTAAALVSTTQRIGAAVSIAAHGISEPVAAGTLPLANAVRELRVPWLGIFGEDDPLTPPSEIELLRESAARANVATLIVTYPGLGHRPDEGFGFTSKGADDVDDIPATADGSPEVAAVAARQHIFEWFDSNLR</sequence>
<dbReference type="RefSeq" id="WP_157095275.1">
    <property type="nucleotide sequence ID" value="NZ_BDDI01000013.1"/>
</dbReference>
<dbReference type="EC" id="3.1.1.45" evidence="2"/>
<evidence type="ECO:0000259" key="1">
    <source>
        <dbReference type="Pfam" id="PF01738"/>
    </source>
</evidence>
<feature type="domain" description="Dienelactone hydrolase" evidence="1">
    <location>
        <begin position="28"/>
        <end position="245"/>
    </location>
</feature>
<reference evidence="2 3" key="1">
    <citation type="submission" date="2020-08" db="EMBL/GenBank/DDBJ databases">
        <title>Sequencing the genomes of 1000 actinobacteria strains.</title>
        <authorList>
            <person name="Klenk H.-P."/>
        </authorList>
    </citation>
    <scope>NUCLEOTIDE SEQUENCE [LARGE SCALE GENOMIC DNA]</scope>
    <source>
        <strain evidence="2 3">DSM 45258</strain>
    </source>
</reference>
<dbReference type="EMBL" id="JACHWS010000002">
    <property type="protein sequence ID" value="MBB3037915.1"/>
    <property type="molecule type" value="Genomic_DNA"/>
</dbReference>
<proteinExistence type="predicted"/>
<dbReference type="PANTHER" id="PTHR46623:SF7">
    <property type="entry name" value="CARBOXYMETHYLENEBUTENOLIDASE"/>
    <property type="match status" value="1"/>
</dbReference>
<dbReference type="InterPro" id="IPR029058">
    <property type="entry name" value="AB_hydrolase_fold"/>
</dbReference>
<keyword evidence="2" id="KW-0378">Hydrolase</keyword>
<name>A0A839RME8_9ACTN</name>
<dbReference type="Pfam" id="PF01738">
    <property type="entry name" value="DLH"/>
    <property type="match status" value="1"/>
</dbReference>
<dbReference type="InterPro" id="IPR051049">
    <property type="entry name" value="Dienelactone_hydrolase-like"/>
</dbReference>
<keyword evidence="3" id="KW-1185">Reference proteome</keyword>
<protein>
    <submittedName>
        <fullName evidence="2">Carboxymethylenebutenolidase</fullName>
        <ecNumber evidence="2">3.1.1.45</ecNumber>
    </submittedName>
</protein>
<accession>A0A839RME8</accession>
<dbReference type="AlphaFoldDB" id="A0A839RME8"/>
<comment type="caution">
    <text evidence="2">The sequence shown here is derived from an EMBL/GenBank/DDBJ whole genome shotgun (WGS) entry which is preliminary data.</text>
</comment>
<dbReference type="Proteomes" id="UP000567922">
    <property type="component" value="Unassembled WGS sequence"/>
</dbReference>
<dbReference type="OrthoDB" id="188362at2"/>
<dbReference type="Gene3D" id="3.40.50.1820">
    <property type="entry name" value="alpha/beta hydrolase"/>
    <property type="match status" value="1"/>
</dbReference>
<organism evidence="2 3">
    <name type="scientific">Hoyosella altamirensis</name>
    <dbReference type="NCBI Taxonomy" id="616997"/>
    <lineage>
        <taxon>Bacteria</taxon>
        <taxon>Bacillati</taxon>
        <taxon>Actinomycetota</taxon>
        <taxon>Actinomycetes</taxon>
        <taxon>Mycobacteriales</taxon>
        <taxon>Hoyosellaceae</taxon>
        <taxon>Hoyosella</taxon>
    </lineage>
</organism>
<evidence type="ECO:0000313" key="2">
    <source>
        <dbReference type="EMBL" id="MBB3037915.1"/>
    </source>
</evidence>
<gene>
    <name evidence="2" type="ORF">FHU29_002364</name>
</gene>